<dbReference type="AlphaFoldDB" id="A0A1M4E5A7"/>
<organism evidence="1">
    <name type="scientific">Nonomuraea gerenzanensis</name>
    <dbReference type="NCBI Taxonomy" id="93944"/>
    <lineage>
        <taxon>Bacteria</taxon>
        <taxon>Bacillati</taxon>
        <taxon>Actinomycetota</taxon>
        <taxon>Actinomycetes</taxon>
        <taxon>Streptosporangiales</taxon>
        <taxon>Streptosporangiaceae</taxon>
        <taxon>Nonomuraea</taxon>
    </lineage>
</organism>
<name>A0A1M4E5A7_9ACTN</name>
<gene>
    <name evidence="1" type="ORF">BN4615_P3545</name>
</gene>
<protein>
    <submittedName>
        <fullName evidence="1">Uncharacterized protein</fullName>
    </submittedName>
</protein>
<evidence type="ECO:0000313" key="1">
    <source>
        <dbReference type="EMBL" id="SBO94029.1"/>
    </source>
</evidence>
<proteinExistence type="predicted"/>
<sequence>MGHRLRRGRRCRLCTHAQPPFLVRQRDQPGHLTCTWGNFAH</sequence>
<dbReference type="EMBL" id="LT559118">
    <property type="protein sequence ID" value="SBO94029.1"/>
    <property type="molecule type" value="Genomic_DNA"/>
</dbReference>
<accession>A0A1M4E5A7</accession>
<reference evidence="1" key="1">
    <citation type="submission" date="2016-04" db="EMBL/GenBank/DDBJ databases">
        <authorList>
            <person name="Evans L.H."/>
            <person name="Alamgir A."/>
            <person name="Owens N."/>
            <person name="Weber N.D."/>
            <person name="Virtaneva K."/>
            <person name="Barbian K."/>
            <person name="Babar A."/>
            <person name="Rosenke K."/>
        </authorList>
    </citation>
    <scope>NUCLEOTIDE SEQUENCE</scope>
    <source>
        <strain evidence="1">Nono1</strain>
    </source>
</reference>